<keyword evidence="1" id="KW-1133">Transmembrane helix</keyword>
<evidence type="ECO:0000313" key="3">
    <source>
        <dbReference type="Proteomes" id="UP000708208"/>
    </source>
</evidence>
<keyword evidence="1" id="KW-0472">Membrane</keyword>
<dbReference type="AlphaFoldDB" id="A0A8J2KP28"/>
<keyword evidence="1" id="KW-0812">Transmembrane</keyword>
<accession>A0A8J2KP28</accession>
<proteinExistence type="predicted"/>
<evidence type="ECO:0000313" key="2">
    <source>
        <dbReference type="EMBL" id="CAG7729400.1"/>
    </source>
</evidence>
<feature type="transmembrane region" description="Helical" evidence="1">
    <location>
        <begin position="258"/>
        <end position="279"/>
    </location>
</feature>
<sequence>MKSLTDNCFIWCHYLSPVPIQFNFDQNVPEVASTKLAFVKLMTSVHMISSAVITWRILITLYLGMHFGAPLKYFDKVYLLYALFTTVGYATARIIIPWEEIPQVYLQGYDFLQRHSGIVITASALKDFQKFRRFITIVKTFAVVSSAILPIFWFYRSDLPPNMFPVSWPLNSFPKLLKAIGSLLVNFYLLLSVLTIMLTGLIGILPAWSFTITTMNEMIDAQLQRKNGGKHRFDSISCFLYIYRGLYVMSIGSNRISYNMILVFQIIIIVQSILGLLLITGANNYLEFMVGFQFTLSCFDIIYCLNNWSGQIFENSQAVLEGWKRHSNGLYFNRRLRSLKSIKVHCGPAPDRAIVKYNLMINLGWSHN</sequence>
<keyword evidence="3" id="KW-1185">Reference proteome</keyword>
<dbReference type="EMBL" id="CAJVCH010177762">
    <property type="protein sequence ID" value="CAG7729400.1"/>
    <property type="molecule type" value="Genomic_DNA"/>
</dbReference>
<evidence type="ECO:0008006" key="4">
    <source>
        <dbReference type="Google" id="ProtNLM"/>
    </source>
</evidence>
<protein>
    <recommendedName>
        <fullName evidence="4">Odorant receptor</fullName>
    </recommendedName>
</protein>
<comment type="caution">
    <text evidence="2">The sequence shown here is derived from an EMBL/GenBank/DDBJ whole genome shotgun (WGS) entry which is preliminary data.</text>
</comment>
<feature type="transmembrane region" description="Helical" evidence="1">
    <location>
        <begin position="187"/>
        <end position="212"/>
    </location>
</feature>
<feature type="transmembrane region" description="Helical" evidence="1">
    <location>
        <begin position="45"/>
        <end position="65"/>
    </location>
</feature>
<evidence type="ECO:0000256" key="1">
    <source>
        <dbReference type="SAM" id="Phobius"/>
    </source>
</evidence>
<name>A0A8J2KP28_9HEXA</name>
<organism evidence="2 3">
    <name type="scientific">Allacma fusca</name>
    <dbReference type="NCBI Taxonomy" id="39272"/>
    <lineage>
        <taxon>Eukaryota</taxon>
        <taxon>Metazoa</taxon>
        <taxon>Ecdysozoa</taxon>
        <taxon>Arthropoda</taxon>
        <taxon>Hexapoda</taxon>
        <taxon>Collembola</taxon>
        <taxon>Symphypleona</taxon>
        <taxon>Sminthuridae</taxon>
        <taxon>Allacma</taxon>
    </lineage>
</organism>
<reference evidence="2" key="1">
    <citation type="submission" date="2021-06" db="EMBL/GenBank/DDBJ databases">
        <authorList>
            <person name="Hodson N. C."/>
            <person name="Mongue J. A."/>
            <person name="Jaron S. K."/>
        </authorList>
    </citation>
    <scope>NUCLEOTIDE SEQUENCE</scope>
</reference>
<gene>
    <name evidence="2" type="ORF">AFUS01_LOCUS18116</name>
</gene>
<feature type="transmembrane region" description="Helical" evidence="1">
    <location>
        <begin position="134"/>
        <end position="155"/>
    </location>
</feature>
<feature type="transmembrane region" description="Helical" evidence="1">
    <location>
        <begin position="77"/>
        <end position="96"/>
    </location>
</feature>
<dbReference type="Proteomes" id="UP000708208">
    <property type="component" value="Unassembled WGS sequence"/>
</dbReference>